<sequence length="198" mass="20812">MTRRVAVAVLVAVRWAPPGVELGKWRAALAEDVVDLLRGLAVVDAAIAVTAADRGLADGIRWPGMPVYEVERLDARGIFAAASADGYEQAALVAGDAPNLPGLTVGKLLRPLSSRPVAVARADGGRGLVGVAANLPVPAWLPDFDLEDGDPAVLRRAAERPEQVGAAPEWRRMRTPDDLHALDPAVEGWDVTRALLGG</sequence>
<evidence type="ECO:0000313" key="2">
    <source>
        <dbReference type="Proteomes" id="UP001240236"/>
    </source>
</evidence>
<dbReference type="Gene3D" id="3.90.550.10">
    <property type="entry name" value="Spore Coat Polysaccharide Biosynthesis Protein SpsA, Chain A"/>
    <property type="match status" value="1"/>
</dbReference>
<dbReference type="AlphaFoldDB" id="A0AAE3W4A3"/>
<dbReference type="RefSeq" id="WP_307243277.1">
    <property type="nucleotide sequence ID" value="NZ_JAUSUZ010000001.1"/>
</dbReference>
<organism evidence="1 2">
    <name type="scientific">Catenuloplanes indicus</name>
    <dbReference type="NCBI Taxonomy" id="137267"/>
    <lineage>
        <taxon>Bacteria</taxon>
        <taxon>Bacillati</taxon>
        <taxon>Actinomycetota</taxon>
        <taxon>Actinomycetes</taxon>
        <taxon>Micromonosporales</taxon>
        <taxon>Micromonosporaceae</taxon>
        <taxon>Catenuloplanes</taxon>
    </lineage>
</organism>
<keyword evidence="2" id="KW-1185">Reference proteome</keyword>
<proteinExistence type="predicted"/>
<dbReference type="EMBL" id="JAUSUZ010000001">
    <property type="protein sequence ID" value="MDQ0368617.1"/>
    <property type="molecule type" value="Genomic_DNA"/>
</dbReference>
<name>A0AAE3W4A3_9ACTN</name>
<dbReference type="Proteomes" id="UP001240236">
    <property type="component" value="Unassembled WGS sequence"/>
</dbReference>
<protein>
    <submittedName>
        <fullName evidence="1">Uncharacterized protein</fullName>
    </submittedName>
</protein>
<reference evidence="1 2" key="1">
    <citation type="submission" date="2023-07" db="EMBL/GenBank/DDBJ databases">
        <title>Sequencing the genomes of 1000 actinobacteria strains.</title>
        <authorList>
            <person name="Klenk H.-P."/>
        </authorList>
    </citation>
    <scope>NUCLEOTIDE SEQUENCE [LARGE SCALE GENOMIC DNA]</scope>
    <source>
        <strain evidence="1 2">DSM 44709</strain>
    </source>
</reference>
<evidence type="ECO:0000313" key="1">
    <source>
        <dbReference type="EMBL" id="MDQ0368617.1"/>
    </source>
</evidence>
<gene>
    <name evidence="1" type="ORF">J2S42_005286</name>
</gene>
<comment type="caution">
    <text evidence="1">The sequence shown here is derived from an EMBL/GenBank/DDBJ whole genome shotgun (WGS) entry which is preliminary data.</text>
</comment>
<dbReference type="SUPFAM" id="SSF53448">
    <property type="entry name" value="Nucleotide-diphospho-sugar transferases"/>
    <property type="match status" value="1"/>
</dbReference>
<dbReference type="InterPro" id="IPR029044">
    <property type="entry name" value="Nucleotide-diphossugar_trans"/>
</dbReference>
<accession>A0AAE3W4A3</accession>